<keyword evidence="2" id="KW-0472">Membrane</keyword>
<feature type="domain" description="Diacylglycerol kinase accessory" evidence="3">
    <location>
        <begin position="2"/>
        <end position="110"/>
    </location>
</feature>
<reference evidence="4 5" key="1">
    <citation type="submission" date="2024-01" db="EMBL/GenBank/DDBJ databases">
        <title>The genomes of 5 underutilized Papilionoideae crops provide insights into root nodulation and disease resistanc.</title>
        <authorList>
            <person name="Jiang F."/>
        </authorList>
    </citation>
    <scope>NUCLEOTIDE SEQUENCE [LARGE SCALE GENOMIC DNA]</scope>
    <source>
        <strain evidence="4">JINMINGXINNONG_FW02</strain>
        <tissue evidence="4">Leaves</tissue>
    </source>
</reference>
<keyword evidence="2" id="KW-1133">Transmembrane helix</keyword>
<dbReference type="Pfam" id="PF00609">
    <property type="entry name" value="DAGK_acc"/>
    <property type="match status" value="1"/>
</dbReference>
<keyword evidence="2" id="KW-0812">Transmembrane</keyword>
<evidence type="ECO:0000256" key="1">
    <source>
        <dbReference type="SAM" id="MobiDB-lite"/>
    </source>
</evidence>
<dbReference type="GO" id="GO:0004143">
    <property type="term" value="F:ATP-dependent diacylglycerol kinase activity"/>
    <property type="evidence" value="ECO:0007669"/>
    <property type="project" value="InterPro"/>
</dbReference>
<organism evidence="4 5">
    <name type="scientific">Phaseolus coccineus</name>
    <name type="common">Scarlet runner bean</name>
    <name type="synonym">Phaseolus multiflorus</name>
    <dbReference type="NCBI Taxonomy" id="3886"/>
    <lineage>
        <taxon>Eukaryota</taxon>
        <taxon>Viridiplantae</taxon>
        <taxon>Streptophyta</taxon>
        <taxon>Embryophyta</taxon>
        <taxon>Tracheophyta</taxon>
        <taxon>Spermatophyta</taxon>
        <taxon>Magnoliopsida</taxon>
        <taxon>eudicotyledons</taxon>
        <taxon>Gunneridae</taxon>
        <taxon>Pentapetalae</taxon>
        <taxon>rosids</taxon>
        <taxon>fabids</taxon>
        <taxon>Fabales</taxon>
        <taxon>Fabaceae</taxon>
        <taxon>Papilionoideae</taxon>
        <taxon>50 kb inversion clade</taxon>
        <taxon>NPAAA clade</taxon>
        <taxon>indigoferoid/millettioid clade</taxon>
        <taxon>Phaseoleae</taxon>
        <taxon>Phaseolus</taxon>
    </lineage>
</organism>
<dbReference type="GO" id="GO:0007200">
    <property type="term" value="P:phospholipase C-activating G protein-coupled receptor signaling pathway"/>
    <property type="evidence" value="ECO:0007669"/>
    <property type="project" value="InterPro"/>
</dbReference>
<dbReference type="PANTHER" id="PTHR48448">
    <property type="entry name" value="MUTL PROTEIN ISOFORM 1"/>
    <property type="match status" value="1"/>
</dbReference>
<evidence type="ECO:0000256" key="2">
    <source>
        <dbReference type="SAM" id="Phobius"/>
    </source>
</evidence>
<feature type="transmembrane region" description="Helical" evidence="2">
    <location>
        <begin position="191"/>
        <end position="215"/>
    </location>
</feature>
<evidence type="ECO:0000313" key="4">
    <source>
        <dbReference type="EMBL" id="KAK7347557.1"/>
    </source>
</evidence>
<name>A0AAN9M8Z2_PHACN</name>
<dbReference type="PANTHER" id="PTHR48448:SF1">
    <property type="entry name" value="MUTL PROTEIN ISOFORM 1"/>
    <property type="match status" value="1"/>
</dbReference>
<evidence type="ECO:0000259" key="3">
    <source>
        <dbReference type="SMART" id="SM00045"/>
    </source>
</evidence>
<dbReference type="InterPro" id="IPR000756">
    <property type="entry name" value="Diacylglycerol_kin_accessory"/>
</dbReference>
<gene>
    <name evidence="4" type="ORF">VNO80_22091</name>
</gene>
<feature type="region of interest" description="Disordered" evidence="1">
    <location>
        <begin position="16"/>
        <end position="35"/>
    </location>
</feature>
<dbReference type="AlphaFoldDB" id="A0AAN9M8Z2"/>
<dbReference type="SMART" id="SM00045">
    <property type="entry name" value="DAGKa"/>
    <property type="match status" value="1"/>
</dbReference>
<evidence type="ECO:0000313" key="5">
    <source>
        <dbReference type="Proteomes" id="UP001374584"/>
    </source>
</evidence>
<accession>A0AAN9M8Z2</accession>
<dbReference type="InterPro" id="IPR053276">
    <property type="entry name" value="MtDNA_mismatch_repair_MutS"/>
</dbReference>
<feature type="compositionally biased region" description="Basic and acidic residues" evidence="1">
    <location>
        <begin position="22"/>
        <end position="35"/>
    </location>
</feature>
<proteinExistence type="predicted"/>
<comment type="caution">
    <text evidence="4">The sequence shown here is derived from an EMBL/GenBank/DDBJ whole genome shotgun (WGS) entry which is preliminary data.</text>
</comment>
<sequence length="231" mass="26189">MFSRLLLYQYQSNGNSHQIQNGHHEVDEKSSSNKEDAEGVLVANIGSYMGGVDLWQNEDDNYDNFDQQSMHDKVLEVASISGTWHQGKLQGFLELQDLHKDSQLRYNCLPCFLFKLMESLVSATLHNYHKPSWPAWGIDACVLVEYASLNPCGGLQLDSVPRAGCPVVCIIEEVKGPTQARSRKRRFISGLVQYSLYASGFYVDLTCLIIMFSYFNQQDQLFRFTLIGDLA</sequence>
<dbReference type="Proteomes" id="UP001374584">
    <property type="component" value="Unassembled WGS sequence"/>
</dbReference>
<protein>
    <recommendedName>
        <fullName evidence="3">Diacylglycerol kinase accessory domain-containing protein</fullName>
    </recommendedName>
</protein>
<dbReference type="EMBL" id="JAYMYR010000008">
    <property type="protein sequence ID" value="KAK7347557.1"/>
    <property type="molecule type" value="Genomic_DNA"/>
</dbReference>
<keyword evidence="5" id="KW-1185">Reference proteome</keyword>